<dbReference type="Proteomes" id="UP000299102">
    <property type="component" value="Unassembled WGS sequence"/>
</dbReference>
<reference evidence="1 2" key="1">
    <citation type="journal article" date="2019" name="Commun. Biol.">
        <title>The bagworm genome reveals a unique fibroin gene that provides high tensile strength.</title>
        <authorList>
            <person name="Kono N."/>
            <person name="Nakamura H."/>
            <person name="Ohtoshi R."/>
            <person name="Tomita M."/>
            <person name="Numata K."/>
            <person name="Arakawa K."/>
        </authorList>
    </citation>
    <scope>NUCLEOTIDE SEQUENCE [LARGE SCALE GENOMIC DNA]</scope>
</reference>
<keyword evidence="2" id="KW-1185">Reference proteome</keyword>
<name>A0A4C1TBE5_EUMVA</name>
<accession>A0A4C1TBE5</accession>
<gene>
    <name evidence="1" type="ORF">EVAR_92983_1</name>
</gene>
<proteinExistence type="predicted"/>
<evidence type="ECO:0000313" key="1">
    <source>
        <dbReference type="EMBL" id="GBP11496.1"/>
    </source>
</evidence>
<dbReference type="EMBL" id="BGZK01000046">
    <property type="protein sequence ID" value="GBP11496.1"/>
    <property type="molecule type" value="Genomic_DNA"/>
</dbReference>
<protein>
    <submittedName>
        <fullName evidence="1">Uncharacterized protein</fullName>
    </submittedName>
</protein>
<dbReference type="AlphaFoldDB" id="A0A4C1TBE5"/>
<sequence>MLFCVSDSGPCRDERRCSTARAFGAERGRSFGDLSRMVGCFGGIRRVLGRRRRVWHRAAEAIEASGAPYTSHGSALVNNSLLLNGHAQRATNFYAQVSYPSLTFHLLSSEFQFWRRDTPTIDHTVVDPLGCGCHRRTRTGMVMGSYLNFTRTSAGGMSVSFMSLCNNPGCHTRSKAFSMSREAPTTRRPRLSSETVVRNLRQLERDEVSSSLKVS</sequence>
<comment type="caution">
    <text evidence="1">The sequence shown here is derived from an EMBL/GenBank/DDBJ whole genome shotgun (WGS) entry which is preliminary data.</text>
</comment>
<organism evidence="1 2">
    <name type="scientific">Eumeta variegata</name>
    <name type="common">Bagworm moth</name>
    <name type="synonym">Eumeta japonica</name>
    <dbReference type="NCBI Taxonomy" id="151549"/>
    <lineage>
        <taxon>Eukaryota</taxon>
        <taxon>Metazoa</taxon>
        <taxon>Ecdysozoa</taxon>
        <taxon>Arthropoda</taxon>
        <taxon>Hexapoda</taxon>
        <taxon>Insecta</taxon>
        <taxon>Pterygota</taxon>
        <taxon>Neoptera</taxon>
        <taxon>Endopterygota</taxon>
        <taxon>Lepidoptera</taxon>
        <taxon>Glossata</taxon>
        <taxon>Ditrysia</taxon>
        <taxon>Tineoidea</taxon>
        <taxon>Psychidae</taxon>
        <taxon>Oiketicinae</taxon>
        <taxon>Eumeta</taxon>
    </lineage>
</organism>
<evidence type="ECO:0000313" key="2">
    <source>
        <dbReference type="Proteomes" id="UP000299102"/>
    </source>
</evidence>